<dbReference type="SUPFAM" id="SSF56672">
    <property type="entry name" value="DNA/RNA polymerases"/>
    <property type="match status" value="1"/>
</dbReference>
<keyword evidence="2" id="KW-0479">Metal-binding</keyword>
<dbReference type="Pfam" id="PF14223">
    <property type="entry name" value="Retrotran_gag_2"/>
    <property type="match status" value="1"/>
</dbReference>
<accession>A0A2Z6P936</accession>
<keyword evidence="3" id="KW-0064">Aspartyl protease</keyword>
<evidence type="ECO:0000256" key="2">
    <source>
        <dbReference type="ARBA" id="ARBA00022723"/>
    </source>
</evidence>
<dbReference type="Gene3D" id="3.30.420.10">
    <property type="entry name" value="Ribonuclease H-like superfamily/Ribonuclease H"/>
    <property type="match status" value="1"/>
</dbReference>
<dbReference type="InterPro" id="IPR001584">
    <property type="entry name" value="Integrase_cat-core"/>
</dbReference>
<proteinExistence type="predicted"/>
<dbReference type="Proteomes" id="UP000242715">
    <property type="component" value="Unassembled WGS sequence"/>
</dbReference>
<evidence type="ECO:0000256" key="3">
    <source>
        <dbReference type="ARBA" id="ARBA00022750"/>
    </source>
</evidence>
<dbReference type="InterPro" id="IPR025724">
    <property type="entry name" value="GAG-pre-integrase_dom"/>
</dbReference>
<sequence>MDREGGYVTRPPLLDDSNYNIWKARMIAFLKSMDSRTWKAVLKGWEHPKVKDANGADTDVLKPEEEWTTAEDSLALGNSKALNALFNGVDKNMFRLIKKCEVAKDAWEILKTTQEGTAKVKISRLQNLTRKFENLRMKEDESVHNFYMNVMDFANSFDDLGEKLSDEKIVRKILRSLTKKFDMKVIAMEEAQDISTMKVDELIGSLQTYESSVNERIEKKNKSIAFVSNTEDADLESDIESTDSVSEAIVLLGRQFNKVLKRMDRRPRQNARHLATDMSRNIGNSRKTKIDEKPAQTNEEIDRLEVDIGRLRKYSEMLNKTGADKLDEILEKNVRRPKFIGISYENVNKRRSYNPELMYTQPKESPMSRKMLQHSKQHHGVRKPRQFVSPKEWKPKNEDVSSISKIDESLSKDQVAGLIAHTSFRASSREDWYFDSGCSRHMTGIDKFLVDMKKYSTSFVTFGDGAKGEIVGIGKLINNNLPKLDNVLLVKGLTANLISISQLCDQGLKVNFTKTECLVTDDKGELLMKGVISKDNCYLWVPQEDTSLSTCLIAKEDEVKLWHQRLGHLNLKSMKKAISEEAIRGLPKLKIEEGHICGDCQIGKQTKTPHQKLQHLTTTRVLELLHMDLMGPMQVLSLGGKRYAYVVVDDFSRYTWINFIKEKSDTFDVFKDLCVQLQREKNEVILRIRSDHGKEFQNSRFSEFCASEGIKHEFSSPITPQQNGVVERKNRTLQEYARAMLHGKKLSYSFWAEAMNTACYIHNRVTLRSGTTSTLYELWKNRKPTVKYFHVFGSKCYILTDREQRRKLDPKSDEGIFLGYSTNSRSYRVYNSRTKVMMESINVVIDDSAEGRTTDVADDATTSDKQFDETNLLKEDDNNMDTSIITNSTSDLSKKGPSIRVQKNHPQELIIGDPSQGIATRSKNDVVSNACFVSKIEPRNVKEALTDEYWINAMQEELGQFKRNEVWDLVPRPENVNVIGTKWVYKNKSDENGNVTRNKARLVAQGYAQIEGVDFDETFAPVAHLESIRLLLGVACILKFELFQMDVKSAFLNGYLNEEVYVEQPKGFVDPSLPNHVYKLKKALYGLKQAPRAWYERLTEFLLSQGYRKGGNDKTLFVKEEEGKLIIAQIYVDDIIFGGMSGQMVQHFVQQMQSEFEMSLVGELTYFLGLQVKQMSNCIFVSQSKYAKNIVKKFGQDGGKHKRTPAATHLKLTKDPNGVDVDQSLYKSMIGSLLYLTASRPDITFAVGVCARPDITFAVGVCARYQAEPKISHLTQVKRILKYVNGMCDYGILYTHGESTTLIGYCDADWAGSADDRKSTSGACFFLGNNLISWFSKKQNCISLSTAEAEYITAGSSCSQLLWMKQMLKEYNVEQDVMTLYCDNLSAINISKNPIQHSRTKHIDIRHHFIRGLVEEKVITLEHVTTDEQLADIFTKALDAVQFEKLRSKLGVCLFEGV</sequence>
<dbReference type="GO" id="GO:0004190">
    <property type="term" value="F:aspartic-type endopeptidase activity"/>
    <property type="evidence" value="ECO:0007669"/>
    <property type="project" value="UniProtKB-KW"/>
</dbReference>
<dbReference type="GO" id="GO:0006508">
    <property type="term" value="P:proteolysis"/>
    <property type="evidence" value="ECO:0007669"/>
    <property type="project" value="UniProtKB-KW"/>
</dbReference>
<dbReference type="InterPro" id="IPR043502">
    <property type="entry name" value="DNA/RNA_pol_sf"/>
</dbReference>
<dbReference type="Pfam" id="PF07727">
    <property type="entry name" value="RVT_2"/>
    <property type="match status" value="1"/>
</dbReference>
<protein>
    <recommendedName>
        <fullName evidence="5">Integrase catalytic domain-containing protein</fullName>
    </recommendedName>
</protein>
<dbReference type="InterPro" id="IPR012337">
    <property type="entry name" value="RNaseH-like_sf"/>
</dbReference>
<keyword evidence="4" id="KW-0378">Hydrolase</keyword>
<evidence type="ECO:0000313" key="6">
    <source>
        <dbReference type="EMBL" id="GAU46010.1"/>
    </source>
</evidence>
<dbReference type="GO" id="GO:0015074">
    <property type="term" value="P:DNA integration"/>
    <property type="evidence" value="ECO:0007669"/>
    <property type="project" value="InterPro"/>
</dbReference>
<dbReference type="InterPro" id="IPR054722">
    <property type="entry name" value="PolX-like_BBD"/>
</dbReference>
<dbReference type="InterPro" id="IPR039537">
    <property type="entry name" value="Retrotran_Ty1/copia-like"/>
</dbReference>
<dbReference type="InterPro" id="IPR057670">
    <property type="entry name" value="SH3_retrovirus"/>
</dbReference>
<evidence type="ECO:0000259" key="5">
    <source>
        <dbReference type="PROSITE" id="PS50994"/>
    </source>
</evidence>
<dbReference type="Pfam" id="PF00665">
    <property type="entry name" value="rve"/>
    <property type="match status" value="1"/>
</dbReference>
<dbReference type="CDD" id="cd09272">
    <property type="entry name" value="RNase_HI_RT_Ty1"/>
    <property type="match status" value="1"/>
</dbReference>
<dbReference type="Pfam" id="PF13976">
    <property type="entry name" value="gag_pre-integrs"/>
    <property type="match status" value="1"/>
</dbReference>
<evidence type="ECO:0000313" key="7">
    <source>
        <dbReference type="Proteomes" id="UP000242715"/>
    </source>
</evidence>
<dbReference type="PANTHER" id="PTHR42648:SF21">
    <property type="entry name" value="CYSTEINE-RICH RLK (RECEPTOR-LIKE PROTEIN KINASE) 8"/>
    <property type="match status" value="1"/>
</dbReference>
<dbReference type="InterPro" id="IPR036397">
    <property type="entry name" value="RNaseH_sf"/>
</dbReference>
<evidence type="ECO:0000256" key="1">
    <source>
        <dbReference type="ARBA" id="ARBA00022670"/>
    </source>
</evidence>
<dbReference type="OrthoDB" id="2014122at2759"/>
<keyword evidence="7" id="KW-1185">Reference proteome</keyword>
<keyword evidence="1" id="KW-0645">Protease</keyword>
<dbReference type="PANTHER" id="PTHR42648">
    <property type="entry name" value="TRANSPOSASE, PUTATIVE-RELATED"/>
    <property type="match status" value="1"/>
</dbReference>
<gene>
    <name evidence="6" type="ORF">TSUD_401320</name>
</gene>
<dbReference type="EMBL" id="DF974169">
    <property type="protein sequence ID" value="GAU46010.1"/>
    <property type="molecule type" value="Genomic_DNA"/>
</dbReference>
<dbReference type="Pfam" id="PF25597">
    <property type="entry name" value="SH3_retrovirus"/>
    <property type="match status" value="1"/>
</dbReference>
<dbReference type="PROSITE" id="PS50994">
    <property type="entry name" value="INTEGRASE"/>
    <property type="match status" value="1"/>
</dbReference>
<dbReference type="SUPFAM" id="SSF53098">
    <property type="entry name" value="Ribonuclease H-like"/>
    <property type="match status" value="1"/>
</dbReference>
<organism evidence="6 7">
    <name type="scientific">Trifolium subterraneum</name>
    <name type="common">Subterranean clover</name>
    <dbReference type="NCBI Taxonomy" id="3900"/>
    <lineage>
        <taxon>Eukaryota</taxon>
        <taxon>Viridiplantae</taxon>
        <taxon>Streptophyta</taxon>
        <taxon>Embryophyta</taxon>
        <taxon>Tracheophyta</taxon>
        <taxon>Spermatophyta</taxon>
        <taxon>Magnoliopsida</taxon>
        <taxon>eudicotyledons</taxon>
        <taxon>Gunneridae</taxon>
        <taxon>Pentapetalae</taxon>
        <taxon>rosids</taxon>
        <taxon>fabids</taxon>
        <taxon>Fabales</taxon>
        <taxon>Fabaceae</taxon>
        <taxon>Papilionoideae</taxon>
        <taxon>50 kb inversion clade</taxon>
        <taxon>NPAAA clade</taxon>
        <taxon>Hologalegina</taxon>
        <taxon>IRL clade</taxon>
        <taxon>Trifolieae</taxon>
        <taxon>Trifolium</taxon>
    </lineage>
</organism>
<dbReference type="GO" id="GO:0003676">
    <property type="term" value="F:nucleic acid binding"/>
    <property type="evidence" value="ECO:0007669"/>
    <property type="project" value="InterPro"/>
</dbReference>
<name>A0A2Z6P936_TRISU</name>
<dbReference type="GO" id="GO:0046872">
    <property type="term" value="F:metal ion binding"/>
    <property type="evidence" value="ECO:0007669"/>
    <property type="project" value="UniProtKB-KW"/>
</dbReference>
<dbReference type="Pfam" id="PF22936">
    <property type="entry name" value="Pol_BBD"/>
    <property type="match status" value="1"/>
</dbReference>
<evidence type="ECO:0000256" key="4">
    <source>
        <dbReference type="ARBA" id="ARBA00022801"/>
    </source>
</evidence>
<feature type="domain" description="Integrase catalytic" evidence="5">
    <location>
        <begin position="605"/>
        <end position="783"/>
    </location>
</feature>
<dbReference type="InterPro" id="IPR013103">
    <property type="entry name" value="RVT_2"/>
</dbReference>
<reference evidence="7" key="1">
    <citation type="journal article" date="2017" name="Front. Plant Sci.">
        <title>Climate Clever Clovers: New Paradigm to Reduce the Environmental Footprint of Ruminants by Breeding Low Methanogenic Forages Utilizing Haplotype Variation.</title>
        <authorList>
            <person name="Kaur P."/>
            <person name="Appels R."/>
            <person name="Bayer P.E."/>
            <person name="Keeble-Gagnere G."/>
            <person name="Wang J."/>
            <person name="Hirakawa H."/>
            <person name="Shirasawa K."/>
            <person name="Vercoe P."/>
            <person name="Stefanova K."/>
            <person name="Durmic Z."/>
            <person name="Nichols P."/>
            <person name="Revell C."/>
            <person name="Isobe S.N."/>
            <person name="Edwards D."/>
            <person name="Erskine W."/>
        </authorList>
    </citation>
    <scope>NUCLEOTIDE SEQUENCE [LARGE SCALE GENOMIC DNA]</scope>
    <source>
        <strain evidence="7">cv. Daliak</strain>
    </source>
</reference>